<organism evidence="2 3">
    <name type="scientific">Lactiplantibacillus mudanjiangensis</name>
    <dbReference type="NCBI Taxonomy" id="1296538"/>
    <lineage>
        <taxon>Bacteria</taxon>
        <taxon>Bacillati</taxon>
        <taxon>Bacillota</taxon>
        <taxon>Bacilli</taxon>
        <taxon>Lactobacillales</taxon>
        <taxon>Lactobacillaceae</taxon>
        <taxon>Lactiplantibacillus</taxon>
    </lineage>
</organism>
<dbReference type="RefSeq" id="WP_130844205.1">
    <property type="nucleotide sequence ID" value="NZ_UYIG01000130.1"/>
</dbReference>
<reference evidence="2 3" key="1">
    <citation type="submission" date="2018-11" db="EMBL/GenBank/DDBJ databases">
        <authorList>
            <person name="Wuyts S."/>
        </authorList>
    </citation>
    <scope>NUCLEOTIDE SEQUENCE [LARGE SCALE GENOMIC DNA]</scope>
    <source>
        <strain evidence="2">Lactobacillus mudanjiangensis AMBF249</strain>
    </source>
</reference>
<evidence type="ECO:0000313" key="2">
    <source>
        <dbReference type="EMBL" id="VDG29125.1"/>
    </source>
</evidence>
<evidence type="ECO:0000256" key="1">
    <source>
        <dbReference type="SAM" id="Phobius"/>
    </source>
</evidence>
<proteinExistence type="predicted"/>
<gene>
    <name evidence="2" type="ORF">MUDAN_MDHGFNIF_00807</name>
</gene>
<dbReference type="AlphaFoldDB" id="A0A660E197"/>
<keyword evidence="1" id="KW-0472">Membrane</keyword>
<keyword evidence="3" id="KW-1185">Reference proteome</keyword>
<feature type="transmembrane region" description="Helical" evidence="1">
    <location>
        <begin position="12"/>
        <end position="34"/>
    </location>
</feature>
<sequence>MMKQLKAAWLDIWGSVEILMVILIPVVLIIKGLIDLITNGQYELLTYLKLLATSLLGALIFFSLSELIEQAIHWWRNRA</sequence>
<keyword evidence="1" id="KW-1133">Transmembrane helix</keyword>
<name>A0A660E197_9LACO</name>
<dbReference type="Proteomes" id="UP000289996">
    <property type="component" value="Unassembled WGS sequence"/>
</dbReference>
<feature type="transmembrane region" description="Helical" evidence="1">
    <location>
        <begin position="46"/>
        <end position="68"/>
    </location>
</feature>
<keyword evidence="1" id="KW-0812">Transmembrane</keyword>
<accession>A0A660E197</accession>
<protein>
    <submittedName>
        <fullName evidence="2">Uncharacterized protein</fullName>
    </submittedName>
</protein>
<evidence type="ECO:0000313" key="3">
    <source>
        <dbReference type="Proteomes" id="UP000289996"/>
    </source>
</evidence>
<dbReference type="EMBL" id="UYIG01000130">
    <property type="protein sequence ID" value="VDG29125.1"/>
    <property type="molecule type" value="Genomic_DNA"/>
</dbReference>